<protein>
    <submittedName>
        <fullName evidence="2">SDR family oxidoreductase</fullName>
    </submittedName>
</protein>
<evidence type="ECO:0000313" key="2">
    <source>
        <dbReference type="EMBL" id="TXL65939.1"/>
    </source>
</evidence>
<dbReference type="Pfam" id="PF01370">
    <property type="entry name" value="Epimerase"/>
    <property type="match status" value="1"/>
</dbReference>
<sequence>MSDPNLALLEGRPAQRWLVTGAAGFIGSNLVETLLRGGQYVTGLDNFATGHRRNLDELRGLVGEEAWSRFRFIDGDIRDAAVCREAMGIGAAGAGGAAQAGHAGSGPVDHVLHQAALGSVPRSIAQPMPSFAANVEGFLQVLEAARAAGVRRFVYASSSSVYGDHPELPKVEDRVGKVLSPYAATKAADELFAETWARVYRIECVGLRYFNVFGPRQDPAGAYAAVVPRWIASLLAGEPVWINGDGETSRDFCYVANAVQANLRAALAPELPAAHQVFNVAVGERTTLVELFGLIRSLLAEREPALAGVEPKFREFREGDVRHSLADVSRARELLGYAPTHRVGEGLAEAIDWYVDQAGK</sequence>
<dbReference type="PROSITE" id="PS00061">
    <property type="entry name" value="ADH_SHORT"/>
    <property type="match status" value="1"/>
</dbReference>
<keyword evidence="3" id="KW-1185">Reference proteome</keyword>
<dbReference type="SUPFAM" id="SSF51735">
    <property type="entry name" value="NAD(P)-binding Rossmann-fold domains"/>
    <property type="match status" value="1"/>
</dbReference>
<name>A0A5C8NXD1_9BURK</name>
<evidence type="ECO:0000259" key="1">
    <source>
        <dbReference type="Pfam" id="PF01370"/>
    </source>
</evidence>
<dbReference type="OrthoDB" id="9769113at2"/>
<dbReference type="CDD" id="cd05256">
    <property type="entry name" value="UDP_AE_SDR_e"/>
    <property type="match status" value="1"/>
</dbReference>
<dbReference type="InterPro" id="IPR020904">
    <property type="entry name" value="Sc_DH/Rdtase_CS"/>
</dbReference>
<dbReference type="Gene3D" id="3.90.25.10">
    <property type="entry name" value="UDP-galactose 4-epimerase, domain 1"/>
    <property type="match status" value="1"/>
</dbReference>
<gene>
    <name evidence="2" type="ORF">FHP08_07605</name>
</gene>
<dbReference type="PANTHER" id="PTHR43245">
    <property type="entry name" value="BIFUNCTIONAL POLYMYXIN RESISTANCE PROTEIN ARNA"/>
    <property type="match status" value="1"/>
</dbReference>
<dbReference type="Proteomes" id="UP000321548">
    <property type="component" value="Unassembled WGS sequence"/>
</dbReference>
<reference evidence="2 3" key="1">
    <citation type="submission" date="2019-06" db="EMBL/GenBank/DDBJ databases">
        <title>Quisquiliibacterium sp. nov., isolated from a maize field.</title>
        <authorList>
            <person name="Lin S.-Y."/>
            <person name="Tsai C.-F."/>
            <person name="Young C.-C."/>
        </authorList>
    </citation>
    <scope>NUCLEOTIDE SEQUENCE [LARGE SCALE GENOMIC DNA]</scope>
    <source>
        <strain evidence="2 3">CC-CFT501</strain>
    </source>
</reference>
<comment type="caution">
    <text evidence="2">The sequence shown here is derived from an EMBL/GenBank/DDBJ whole genome shotgun (WGS) entry which is preliminary data.</text>
</comment>
<dbReference type="Gene3D" id="3.40.50.720">
    <property type="entry name" value="NAD(P)-binding Rossmann-like Domain"/>
    <property type="match status" value="1"/>
</dbReference>
<dbReference type="InterPro" id="IPR050177">
    <property type="entry name" value="Lipid_A_modif_metabolic_enz"/>
</dbReference>
<dbReference type="InterPro" id="IPR001509">
    <property type="entry name" value="Epimerase_deHydtase"/>
</dbReference>
<feature type="domain" description="NAD-dependent epimerase/dehydratase" evidence="1">
    <location>
        <begin position="17"/>
        <end position="281"/>
    </location>
</feature>
<organism evidence="2 3">
    <name type="scientific">Zeimonas arvi</name>
    <dbReference type="NCBI Taxonomy" id="2498847"/>
    <lineage>
        <taxon>Bacteria</taxon>
        <taxon>Pseudomonadati</taxon>
        <taxon>Pseudomonadota</taxon>
        <taxon>Betaproteobacteria</taxon>
        <taxon>Burkholderiales</taxon>
        <taxon>Burkholderiaceae</taxon>
        <taxon>Zeimonas</taxon>
    </lineage>
</organism>
<dbReference type="RefSeq" id="WP_147703853.1">
    <property type="nucleotide sequence ID" value="NZ_VDUY01000003.1"/>
</dbReference>
<dbReference type="PANTHER" id="PTHR43245:SF13">
    <property type="entry name" value="UDP-D-APIOSE_UDP-D-XYLOSE SYNTHASE 2"/>
    <property type="match status" value="1"/>
</dbReference>
<evidence type="ECO:0000313" key="3">
    <source>
        <dbReference type="Proteomes" id="UP000321548"/>
    </source>
</evidence>
<accession>A0A5C8NXD1</accession>
<proteinExistence type="predicted"/>
<dbReference type="PRINTS" id="PR01713">
    <property type="entry name" value="NUCEPIMERASE"/>
</dbReference>
<dbReference type="AlphaFoldDB" id="A0A5C8NXD1"/>
<dbReference type="EMBL" id="VDUY01000003">
    <property type="protein sequence ID" value="TXL65939.1"/>
    <property type="molecule type" value="Genomic_DNA"/>
</dbReference>
<dbReference type="InterPro" id="IPR036291">
    <property type="entry name" value="NAD(P)-bd_dom_sf"/>
</dbReference>